<dbReference type="Gene3D" id="2.10.109.10">
    <property type="entry name" value="Umud Fragment, subunit A"/>
    <property type="match status" value="1"/>
</dbReference>
<gene>
    <name evidence="6" type="ORF">GCM10007853_20350</name>
</gene>
<keyword evidence="7" id="KW-1185">Reference proteome</keyword>
<evidence type="ECO:0000256" key="2">
    <source>
        <dbReference type="ARBA" id="ARBA00023125"/>
    </source>
</evidence>
<evidence type="ECO:0000256" key="3">
    <source>
        <dbReference type="ARBA" id="ARBA00023163"/>
    </source>
</evidence>
<dbReference type="GO" id="GO:0003677">
    <property type="term" value="F:DNA binding"/>
    <property type="evidence" value="ECO:0007669"/>
    <property type="project" value="UniProtKB-KW"/>
</dbReference>
<name>A0ABQ5V9D7_9PROT</name>
<dbReference type="InterPro" id="IPR036286">
    <property type="entry name" value="LexA/Signal_pep-like_sf"/>
</dbReference>
<dbReference type="InterPro" id="IPR039418">
    <property type="entry name" value="LexA-like"/>
</dbReference>
<evidence type="ECO:0000259" key="5">
    <source>
        <dbReference type="Pfam" id="PF00717"/>
    </source>
</evidence>
<comment type="caution">
    <text evidence="6">The sequence shown here is derived from an EMBL/GenBank/DDBJ whole genome shotgun (WGS) entry which is preliminary data.</text>
</comment>
<dbReference type="CDD" id="cd06529">
    <property type="entry name" value="S24_LexA-like"/>
    <property type="match status" value="1"/>
</dbReference>
<dbReference type="InterPro" id="IPR015927">
    <property type="entry name" value="Peptidase_S24_S26A/B/C"/>
</dbReference>
<proteinExistence type="predicted"/>
<dbReference type="PANTHER" id="PTHR40661">
    <property type="match status" value="1"/>
</dbReference>
<keyword evidence="3" id="KW-0804">Transcription</keyword>
<organism evidence="6 7">
    <name type="scientific">Algimonas ampicilliniresistens</name>
    <dbReference type="NCBI Taxonomy" id="1298735"/>
    <lineage>
        <taxon>Bacteria</taxon>
        <taxon>Pseudomonadati</taxon>
        <taxon>Pseudomonadota</taxon>
        <taxon>Alphaproteobacteria</taxon>
        <taxon>Maricaulales</taxon>
        <taxon>Robiginitomaculaceae</taxon>
        <taxon>Algimonas</taxon>
    </lineage>
</organism>
<reference evidence="6" key="1">
    <citation type="journal article" date="2014" name="Int. J. Syst. Evol. Microbiol.">
        <title>Complete genome of a new Firmicutes species belonging to the dominant human colonic microbiota ('Ruminococcus bicirculans') reveals two chromosomes and a selective capacity to utilize plant glucans.</title>
        <authorList>
            <consortium name="NISC Comparative Sequencing Program"/>
            <person name="Wegmann U."/>
            <person name="Louis P."/>
            <person name="Goesmann A."/>
            <person name="Henrissat B."/>
            <person name="Duncan S.H."/>
            <person name="Flint H.J."/>
        </authorList>
    </citation>
    <scope>NUCLEOTIDE SEQUENCE</scope>
    <source>
        <strain evidence="6">NBRC 108219</strain>
    </source>
</reference>
<protein>
    <submittedName>
        <fullName evidence="6">DNA-binding protein</fullName>
    </submittedName>
</protein>
<reference evidence="6" key="2">
    <citation type="submission" date="2023-01" db="EMBL/GenBank/DDBJ databases">
        <title>Draft genome sequence of Algimonas ampicilliniresistens strain NBRC 108219.</title>
        <authorList>
            <person name="Sun Q."/>
            <person name="Mori K."/>
        </authorList>
    </citation>
    <scope>NUCLEOTIDE SEQUENCE</scope>
    <source>
        <strain evidence="6">NBRC 108219</strain>
    </source>
</reference>
<accession>A0ABQ5V9D7</accession>
<feature type="compositionally biased region" description="Polar residues" evidence="4">
    <location>
        <begin position="34"/>
        <end position="45"/>
    </location>
</feature>
<evidence type="ECO:0000313" key="7">
    <source>
        <dbReference type="Proteomes" id="UP001161391"/>
    </source>
</evidence>
<dbReference type="EMBL" id="BSNK01000002">
    <property type="protein sequence ID" value="GLQ24161.1"/>
    <property type="molecule type" value="Genomic_DNA"/>
</dbReference>
<dbReference type="Proteomes" id="UP001161391">
    <property type="component" value="Unassembled WGS sequence"/>
</dbReference>
<dbReference type="RefSeq" id="WP_284390312.1">
    <property type="nucleotide sequence ID" value="NZ_BSNK01000002.1"/>
</dbReference>
<keyword evidence="1" id="KW-0805">Transcription regulation</keyword>
<sequence length="208" mass="22835">MFSHTDIWNALDRLANALSTSPSGLARKAGLDPTTFNKSKRQSPSGKDRWPSTESLSKVLATVEMTFEDFARFSDQTHARGPSVPLIGHAQAGDSGFFDDSGFPVGGGWDDVRVPGVSDPGTYCLQIAGDSMSPVMRAGDRVVVSPNEPVRRGDRVVVKTIEGEVMAKELHRLSETQIELISLNPDYDDRIIPRQQIVWIARIVWIGQ</sequence>
<dbReference type="Pfam" id="PF00717">
    <property type="entry name" value="Peptidase_S24"/>
    <property type="match status" value="1"/>
</dbReference>
<evidence type="ECO:0000256" key="1">
    <source>
        <dbReference type="ARBA" id="ARBA00023015"/>
    </source>
</evidence>
<keyword evidence="2 6" id="KW-0238">DNA-binding</keyword>
<dbReference type="SUPFAM" id="SSF51306">
    <property type="entry name" value="LexA/Signal peptidase"/>
    <property type="match status" value="1"/>
</dbReference>
<feature type="domain" description="Peptidase S24/S26A/S26B/S26C" evidence="5">
    <location>
        <begin position="85"/>
        <end position="204"/>
    </location>
</feature>
<evidence type="ECO:0000256" key="4">
    <source>
        <dbReference type="SAM" id="MobiDB-lite"/>
    </source>
</evidence>
<feature type="region of interest" description="Disordered" evidence="4">
    <location>
        <begin position="25"/>
        <end position="54"/>
    </location>
</feature>
<dbReference type="PANTHER" id="PTHR40661:SF3">
    <property type="entry name" value="FELS-1 PROPHAGE TRANSCRIPTIONAL REGULATOR"/>
    <property type="match status" value="1"/>
</dbReference>
<evidence type="ECO:0000313" key="6">
    <source>
        <dbReference type="EMBL" id="GLQ24161.1"/>
    </source>
</evidence>